<feature type="region of interest" description="Disordered" evidence="1">
    <location>
        <begin position="1"/>
        <end position="100"/>
    </location>
</feature>
<sequence>MGEKVSAAPERLRGGGRIVSSCSSSSGSSTLSEEGDAGLARDRPGGCSDAGRQAAVAPRGAEREEAGRWRQSEEAASPGAGQQQQLRPESDASLEEQEEE</sequence>
<evidence type="ECO:0000256" key="1">
    <source>
        <dbReference type="SAM" id="MobiDB-lite"/>
    </source>
</evidence>
<feature type="compositionally biased region" description="Low complexity" evidence="1">
    <location>
        <begin position="20"/>
        <end position="32"/>
    </location>
</feature>
<feature type="compositionally biased region" description="Basic and acidic residues" evidence="1">
    <location>
        <begin position="60"/>
        <end position="73"/>
    </location>
</feature>
<reference evidence="2" key="1">
    <citation type="submission" date="2021-09" db="EMBL/GenBank/DDBJ databases">
        <title>The genome of Mauremys mutica provides insights into the evolution of semi-aquatic lifestyle.</title>
        <authorList>
            <person name="Gong S."/>
            <person name="Gao Y."/>
        </authorList>
    </citation>
    <scope>NUCLEOTIDE SEQUENCE</scope>
    <source>
        <strain evidence="2">MM-2020</strain>
        <tissue evidence="2">Muscle</tissue>
    </source>
</reference>
<dbReference type="EMBL" id="JAHDVG010000485">
    <property type="protein sequence ID" value="KAH1168822.1"/>
    <property type="molecule type" value="Genomic_DNA"/>
</dbReference>
<name>A0A9D4AN75_9SAUR</name>
<comment type="caution">
    <text evidence="2">The sequence shown here is derived from an EMBL/GenBank/DDBJ whole genome shotgun (WGS) entry which is preliminary data.</text>
</comment>
<accession>A0A9D4AN75</accession>
<evidence type="ECO:0000313" key="2">
    <source>
        <dbReference type="EMBL" id="KAH1168822.1"/>
    </source>
</evidence>
<gene>
    <name evidence="2" type="ORF">KIL84_013412</name>
</gene>
<proteinExistence type="predicted"/>
<keyword evidence="3" id="KW-1185">Reference proteome</keyword>
<organism evidence="2 3">
    <name type="scientific">Mauremys mutica</name>
    <name type="common">yellowpond turtle</name>
    <dbReference type="NCBI Taxonomy" id="74926"/>
    <lineage>
        <taxon>Eukaryota</taxon>
        <taxon>Metazoa</taxon>
        <taxon>Chordata</taxon>
        <taxon>Craniata</taxon>
        <taxon>Vertebrata</taxon>
        <taxon>Euteleostomi</taxon>
        <taxon>Archelosauria</taxon>
        <taxon>Testudinata</taxon>
        <taxon>Testudines</taxon>
        <taxon>Cryptodira</taxon>
        <taxon>Durocryptodira</taxon>
        <taxon>Testudinoidea</taxon>
        <taxon>Geoemydidae</taxon>
        <taxon>Geoemydinae</taxon>
        <taxon>Mauremys</taxon>
    </lineage>
</organism>
<dbReference type="AlphaFoldDB" id="A0A9D4AN75"/>
<protein>
    <submittedName>
        <fullName evidence="2">Uncharacterized protein</fullName>
    </submittedName>
</protein>
<evidence type="ECO:0000313" key="3">
    <source>
        <dbReference type="Proteomes" id="UP000827986"/>
    </source>
</evidence>
<dbReference type="Proteomes" id="UP000827986">
    <property type="component" value="Unassembled WGS sequence"/>
</dbReference>
<feature type="non-terminal residue" evidence="2">
    <location>
        <position position="100"/>
    </location>
</feature>